<dbReference type="Pfam" id="PF21722">
    <property type="entry name" value="Gly_rich_2"/>
    <property type="match status" value="1"/>
</dbReference>
<organism evidence="3">
    <name type="scientific">marine sediment metagenome</name>
    <dbReference type="NCBI Taxonomy" id="412755"/>
    <lineage>
        <taxon>unclassified sequences</taxon>
        <taxon>metagenomes</taxon>
        <taxon>ecological metagenomes</taxon>
    </lineage>
</organism>
<name>X0UG18_9ZZZZ</name>
<sequence>NATQDEIVNVIEGAGIVLKTASTETGNQLLLALQTLSTPTVHYYTSSGTWTKPSNLVALKVTVIGSGGGGSGSETADGGFGGNGGAGGGATIKHYIASELDATEAYSIGAGGSGGAAQVTGSNGGSSTFKALTATGGGGGLYGAELTVSATPGAGSGGDLNLRGSTGGFGLSSVASDVAHDSQGGYGGGPALLGGSTTSVPQDVAGANGTHCGMGGGGAASDQTPDPLAGGDGADGLIIVEEIY</sequence>
<dbReference type="InterPro" id="IPR049304">
    <property type="entry name" value="Gly_rich_dom"/>
</dbReference>
<feature type="region of interest" description="Disordered" evidence="1">
    <location>
        <begin position="189"/>
        <end position="233"/>
    </location>
</feature>
<feature type="domain" description="Glycine-rich" evidence="2">
    <location>
        <begin position="47"/>
        <end position="240"/>
    </location>
</feature>
<gene>
    <name evidence="3" type="ORF">S01H1_20382</name>
</gene>
<comment type="caution">
    <text evidence="3">The sequence shown here is derived from an EMBL/GenBank/DDBJ whole genome shotgun (WGS) entry which is preliminary data.</text>
</comment>
<accession>X0UG18</accession>
<proteinExistence type="predicted"/>
<dbReference type="EMBL" id="BARS01011144">
    <property type="protein sequence ID" value="GAF99357.1"/>
    <property type="molecule type" value="Genomic_DNA"/>
</dbReference>
<evidence type="ECO:0000313" key="3">
    <source>
        <dbReference type="EMBL" id="GAF99357.1"/>
    </source>
</evidence>
<reference evidence="3" key="1">
    <citation type="journal article" date="2014" name="Front. Microbiol.">
        <title>High frequency of phylogenetically diverse reductive dehalogenase-homologous genes in deep subseafloor sedimentary metagenomes.</title>
        <authorList>
            <person name="Kawai M."/>
            <person name="Futagami T."/>
            <person name="Toyoda A."/>
            <person name="Takaki Y."/>
            <person name="Nishi S."/>
            <person name="Hori S."/>
            <person name="Arai W."/>
            <person name="Tsubouchi T."/>
            <person name="Morono Y."/>
            <person name="Uchiyama I."/>
            <person name="Ito T."/>
            <person name="Fujiyama A."/>
            <person name="Inagaki F."/>
            <person name="Takami H."/>
        </authorList>
    </citation>
    <scope>NUCLEOTIDE SEQUENCE</scope>
    <source>
        <strain evidence="3">Expedition CK06-06</strain>
    </source>
</reference>
<dbReference type="AlphaFoldDB" id="X0UG18"/>
<evidence type="ECO:0000256" key="1">
    <source>
        <dbReference type="SAM" id="MobiDB-lite"/>
    </source>
</evidence>
<feature type="non-terminal residue" evidence="3">
    <location>
        <position position="1"/>
    </location>
</feature>
<protein>
    <recommendedName>
        <fullName evidence="2">Glycine-rich domain-containing protein</fullName>
    </recommendedName>
</protein>
<evidence type="ECO:0000259" key="2">
    <source>
        <dbReference type="Pfam" id="PF21722"/>
    </source>
</evidence>